<dbReference type="Gene3D" id="3.40.50.150">
    <property type="entry name" value="Vaccinia Virus protein VP39"/>
    <property type="match status" value="1"/>
</dbReference>
<dbReference type="InterPro" id="IPR029063">
    <property type="entry name" value="SAM-dependent_MTases_sf"/>
</dbReference>
<dbReference type="GO" id="GO:0008757">
    <property type="term" value="F:S-adenosylmethionine-dependent methyltransferase activity"/>
    <property type="evidence" value="ECO:0007669"/>
    <property type="project" value="InterPro"/>
</dbReference>
<protein>
    <recommendedName>
        <fullName evidence="7">Thiol methyltransferase 1</fullName>
    </recommendedName>
</protein>
<dbReference type="Proteomes" id="UP001383192">
    <property type="component" value="Unassembled WGS sequence"/>
</dbReference>
<reference evidence="5 6" key="1">
    <citation type="submission" date="2024-01" db="EMBL/GenBank/DDBJ databases">
        <title>A draft genome for a cacao thread blight-causing isolate of Paramarasmius palmivorus.</title>
        <authorList>
            <person name="Baruah I.K."/>
            <person name="Bukari Y."/>
            <person name="Amoako-Attah I."/>
            <person name="Meinhardt L.W."/>
            <person name="Bailey B.A."/>
            <person name="Cohen S.P."/>
        </authorList>
    </citation>
    <scope>NUCLEOTIDE SEQUENCE [LARGE SCALE GENOMIC DNA]</scope>
    <source>
        <strain evidence="5 6">GH-12</strain>
    </source>
</reference>
<keyword evidence="1" id="KW-0597">Phosphoprotein</keyword>
<dbReference type="Pfam" id="PF05724">
    <property type="entry name" value="TPMT"/>
    <property type="match status" value="1"/>
</dbReference>
<evidence type="ECO:0008006" key="7">
    <source>
        <dbReference type="Google" id="ProtNLM"/>
    </source>
</evidence>
<evidence type="ECO:0000313" key="6">
    <source>
        <dbReference type="Proteomes" id="UP001383192"/>
    </source>
</evidence>
<keyword evidence="6" id="KW-1185">Reference proteome</keyword>
<evidence type="ECO:0000256" key="1">
    <source>
        <dbReference type="ARBA" id="ARBA00022553"/>
    </source>
</evidence>
<dbReference type="EMBL" id="JAYKXP010000060">
    <property type="protein sequence ID" value="KAK7033654.1"/>
    <property type="molecule type" value="Genomic_DNA"/>
</dbReference>
<keyword evidence="3" id="KW-0808">Transferase</keyword>
<evidence type="ECO:0000313" key="5">
    <source>
        <dbReference type="EMBL" id="KAK7033654.1"/>
    </source>
</evidence>
<dbReference type="AlphaFoldDB" id="A0AAW0C4T0"/>
<name>A0AAW0C4T0_9AGAR</name>
<dbReference type="PROSITE" id="PS51585">
    <property type="entry name" value="SAM_MT_TPMT"/>
    <property type="match status" value="1"/>
</dbReference>
<sequence length="227" mass="25677">MSTEVKTTAYADPIRQRLRDMVDGQGHNSWDNVWKESVTPWDHGETQPPLKQVILSKELNLPATGRALVPGCGRGYDAIFLASATGFDTLGLDISPTALQNAKSIVPEGLKNIQFKNANFFELELPDEEKFNIIYDYTFFVAIPPSMRNDWGKQMRHLVKPGGYLITLVYPITPYTEGGPPYHVQPDHYYEPLGQGWEKVIDRVPDCSAPVRPYEGDERLVVWKRLA</sequence>
<comment type="caution">
    <text evidence="5">The sequence shown here is derived from an EMBL/GenBank/DDBJ whole genome shotgun (WGS) entry which is preliminary data.</text>
</comment>
<dbReference type="InterPro" id="IPR008854">
    <property type="entry name" value="TPMT"/>
</dbReference>
<evidence type="ECO:0000256" key="4">
    <source>
        <dbReference type="ARBA" id="ARBA00022691"/>
    </source>
</evidence>
<dbReference type="PANTHER" id="PTHR32183:SF6">
    <property type="entry name" value="CYSTEINE SULFINATE DESULFINASE_CYSTEINE DESULFURASE AND RELATED ENZYMES"/>
    <property type="match status" value="1"/>
</dbReference>
<evidence type="ECO:0000256" key="3">
    <source>
        <dbReference type="ARBA" id="ARBA00022679"/>
    </source>
</evidence>
<proteinExistence type="predicted"/>
<keyword evidence="2" id="KW-0489">Methyltransferase</keyword>
<gene>
    <name evidence="5" type="ORF">VNI00_012654</name>
</gene>
<evidence type="ECO:0000256" key="2">
    <source>
        <dbReference type="ARBA" id="ARBA00022603"/>
    </source>
</evidence>
<accession>A0AAW0C4T0</accession>
<keyword evidence="4" id="KW-0949">S-adenosyl-L-methionine</keyword>
<dbReference type="CDD" id="cd02440">
    <property type="entry name" value="AdoMet_MTases"/>
    <property type="match status" value="1"/>
</dbReference>
<dbReference type="PANTHER" id="PTHR32183">
    <property type="match status" value="1"/>
</dbReference>
<organism evidence="5 6">
    <name type="scientific">Paramarasmius palmivorus</name>
    <dbReference type="NCBI Taxonomy" id="297713"/>
    <lineage>
        <taxon>Eukaryota</taxon>
        <taxon>Fungi</taxon>
        <taxon>Dikarya</taxon>
        <taxon>Basidiomycota</taxon>
        <taxon>Agaricomycotina</taxon>
        <taxon>Agaricomycetes</taxon>
        <taxon>Agaricomycetidae</taxon>
        <taxon>Agaricales</taxon>
        <taxon>Marasmiineae</taxon>
        <taxon>Marasmiaceae</taxon>
        <taxon>Paramarasmius</taxon>
    </lineage>
</organism>
<dbReference type="GO" id="GO:0032259">
    <property type="term" value="P:methylation"/>
    <property type="evidence" value="ECO:0007669"/>
    <property type="project" value="UniProtKB-KW"/>
</dbReference>
<dbReference type="SUPFAM" id="SSF53335">
    <property type="entry name" value="S-adenosyl-L-methionine-dependent methyltransferases"/>
    <property type="match status" value="1"/>
</dbReference>